<evidence type="ECO:0008006" key="3">
    <source>
        <dbReference type="Google" id="ProtNLM"/>
    </source>
</evidence>
<gene>
    <name evidence="1" type="ordered locus">OCU_13420</name>
</gene>
<accession>H8IIN0</accession>
<sequence length="59" mass="6621">MMKGDRMIDLTRGKRLRCRLRGSKTPVVIRDALPQTSTGKVLRRDLIADLLGAKRTATL</sequence>
<evidence type="ECO:0000313" key="1">
    <source>
        <dbReference type="EMBL" id="AFC42561.1"/>
    </source>
</evidence>
<reference evidence="1 2" key="1">
    <citation type="journal article" date="2012" name="J. Bacteriol.">
        <title>Complete genome sequence of Mycobacterium intracellulare strain ATCC 13950T.</title>
        <authorList>
            <person name="Kim B.J."/>
            <person name="Choi B.S."/>
            <person name="Lim J.S."/>
            <person name="Choi I.Y."/>
            <person name="Lee J.H."/>
            <person name="Chun J."/>
            <person name="Kook Y.H."/>
            <person name="Kim B.J."/>
        </authorList>
    </citation>
    <scope>NUCLEOTIDE SEQUENCE [LARGE SCALE GENOMIC DNA]</scope>
    <source>
        <strain evidence="2">ATCC 13950 / DSM 43223 / JCM 6384 / NCTC 13025 / 3600</strain>
    </source>
</reference>
<evidence type="ECO:0000313" key="2">
    <source>
        <dbReference type="Proteomes" id="UP000008004"/>
    </source>
</evidence>
<dbReference type="KEGG" id="mia:OCU_13420"/>
<organism evidence="1 2">
    <name type="scientific">Mycobacterium intracellulare (strain ATCC 13950 / DSM 43223 / JCM 6384 / NCTC 13025 / 3600)</name>
    <dbReference type="NCBI Taxonomy" id="487521"/>
    <lineage>
        <taxon>Bacteria</taxon>
        <taxon>Bacillati</taxon>
        <taxon>Actinomycetota</taxon>
        <taxon>Actinomycetes</taxon>
        <taxon>Mycobacteriales</taxon>
        <taxon>Mycobacteriaceae</taxon>
        <taxon>Mycobacterium</taxon>
        <taxon>Mycobacterium avium complex (MAC)</taxon>
    </lineage>
</organism>
<dbReference type="PATRIC" id="fig|487521.10.peg.1348"/>
<name>H8IIN0_MYCIA</name>
<dbReference type="Proteomes" id="UP000008004">
    <property type="component" value="Chromosome"/>
</dbReference>
<proteinExistence type="predicted"/>
<protein>
    <recommendedName>
        <fullName evidence="3">AMP-binding enzyme C-terminal domain-containing protein</fullName>
    </recommendedName>
</protein>
<dbReference type="HOGENOM" id="CLU_2955614_0_0_11"/>
<dbReference type="EMBL" id="CP003322">
    <property type="protein sequence ID" value="AFC42561.1"/>
    <property type="molecule type" value="Genomic_DNA"/>
</dbReference>
<dbReference type="AlphaFoldDB" id="H8IIN0"/>